<name>A0A1J5QL54_9ZZZZ</name>
<dbReference type="AlphaFoldDB" id="A0A1J5QL54"/>
<accession>A0A1J5QL54</accession>
<feature type="domain" description="VTT" evidence="2">
    <location>
        <begin position="5"/>
        <end position="106"/>
    </location>
</feature>
<reference evidence="3" key="1">
    <citation type="submission" date="2016-10" db="EMBL/GenBank/DDBJ databases">
        <title>Sequence of Gallionella enrichment culture.</title>
        <authorList>
            <person name="Poehlein A."/>
            <person name="Muehling M."/>
            <person name="Daniel R."/>
        </authorList>
    </citation>
    <scope>NUCLEOTIDE SEQUENCE</scope>
</reference>
<feature type="transmembrane region" description="Helical" evidence="1">
    <location>
        <begin position="12"/>
        <end position="32"/>
    </location>
</feature>
<dbReference type="EMBL" id="MLJW01001031">
    <property type="protein sequence ID" value="OIQ80655.1"/>
    <property type="molecule type" value="Genomic_DNA"/>
</dbReference>
<protein>
    <submittedName>
        <fullName evidence="3">SNARE associated golgi protein</fullName>
    </submittedName>
</protein>
<keyword evidence="1" id="KW-0812">Transmembrane</keyword>
<keyword evidence="1" id="KW-0472">Membrane</keyword>
<evidence type="ECO:0000259" key="2">
    <source>
        <dbReference type="Pfam" id="PF09335"/>
    </source>
</evidence>
<dbReference type="InterPro" id="IPR032816">
    <property type="entry name" value="VTT_dom"/>
</dbReference>
<sequence>MLTLGQTWGGVATYVAASVSCVITFLTIRGIGGNALRQLDSALARSIFRRLDAHPIAGVALLRVLFQTVPALNYALALSGVGFRNYLVGTLLGLPLPVALYCVFFDYLAKLLRIG</sequence>
<organism evidence="3">
    <name type="scientific">mine drainage metagenome</name>
    <dbReference type="NCBI Taxonomy" id="410659"/>
    <lineage>
        <taxon>unclassified sequences</taxon>
        <taxon>metagenomes</taxon>
        <taxon>ecological metagenomes</taxon>
    </lineage>
</organism>
<gene>
    <name evidence="3" type="ORF">GALL_375880</name>
</gene>
<feature type="transmembrane region" description="Helical" evidence="1">
    <location>
        <begin position="86"/>
        <end position="109"/>
    </location>
</feature>
<keyword evidence="1" id="KW-1133">Transmembrane helix</keyword>
<evidence type="ECO:0000313" key="3">
    <source>
        <dbReference type="EMBL" id="OIQ80655.1"/>
    </source>
</evidence>
<comment type="caution">
    <text evidence="3">The sequence shown here is derived from an EMBL/GenBank/DDBJ whole genome shotgun (WGS) entry which is preliminary data.</text>
</comment>
<feature type="transmembrane region" description="Helical" evidence="1">
    <location>
        <begin position="53"/>
        <end position="74"/>
    </location>
</feature>
<proteinExistence type="predicted"/>
<dbReference type="Pfam" id="PF09335">
    <property type="entry name" value="VTT_dom"/>
    <property type="match status" value="1"/>
</dbReference>
<evidence type="ECO:0000256" key="1">
    <source>
        <dbReference type="SAM" id="Phobius"/>
    </source>
</evidence>